<sequence>MVIRVAVLSRHPLTVLADTNELPAGLRPIQTADEPAEPQHTLSRGVLWVVVELDRPLTVVTCHLKSKLLTFPDGRFSPAGGGGRHRAGAGDRAPGPRVVVPGDLNDEPTAATTQILSGPPGSEIGTTGFAN</sequence>
<dbReference type="Proteomes" id="UP000658656">
    <property type="component" value="Unassembled WGS sequence"/>
</dbReference>
<gene>
    <name evidence="2" type="ORF">GCM10017566_23550</name>
</gene>
<dbReference type="InterPro" id="IPR036691">
    <property type="entry name" value="Endo/exonu/phosph_ase_sf"/>
</dbReference>
<reference evidence="2" key="2">
    <citation type="submission" date="2020-09" db="EMBL/GenBank/DDBJ databases">
        <authorList>
            <person name="Sun Q."/>
            <person name="Zhou Y."/>
        </authorList>
    </citation>
    <scope>NUCLEOTIDE SEQUENCE</scope>
    <source>
        <strain evidence="2">CGMCC 4.7679</strain>
    </source>
</reference>
<keyword evidence="3" id="KW-1185">Reference proteome</keyword>
<dbReference type="OrthoDB" id="7297112at2"/>
<reference evidence="2" key="1">
    <citation type="journal article" date="2014" name="Int. J. Syst. Evol. Microbiol.">
        <title>Complete genome sequence of Corynebacterium casei LMG S-19264T (=DSM 44701T), isolated from a smear-ripened cheese.</title>
        <authorList>
            <consortium name="US DOE Joint Genome Institute (JGI-PGF)"/>
            <person name="Walter F."/>
            <person name="Albersmeier A."/>
            <person name="Kalinowski J."/>
            <person name="Ruckert C."/>
        </authorList>
    </citation>
    <scope>NUCLEOTIDE SEQUENCE</scope>
    <source>
        <strain evidence="2">CGMCC 4.7679</strain>
    </source>
</reference>
<dbReference type="RefSeq" id="WP_145934225.1">
    <property type="nucleotide sequence ID" value="NZ_BNAV01000003.1"/>
</dbReference>
<protein>
    <submittedName>
        <fullName evidence="2">Uncharacterized protein</fullName>
    </submittedName>
</protein>
<evidence type="ECO:0000256" key="1">
    <source>
        <dbReference type="SAM" id="MobiDB-lite"/>
    </source>
</evidence>
<name>A0A8H9IWP8_9PSEU</name>
<accession>A0A8H9IWP8</accession>
<organism evidence="2 3">
    <name type="scientific">Amycolatopsis bartoniae</name>
    <dbReference type="NCBI Taxonomy" id="941986"/>
    <lineage>
        <taxon>Bacteria</taxon>
        <taxon>Bacillati</taxon>
        <taxon>Actinomycetota</taxon>
        <taxon>Actinomycetes</taxon>
        <taxon>Pseudonocardiales</taxon>
        <taxon>Pseudonocardiaceae</taxon>
        <taxon>Amycolatopsis</taxon>
    </lineage>
</organism>
<evidence type="ECO:0000313" key="2">
    <source>
        <dbReference type="EMBL" id="GHF49820.1"/>
    </source>
</evidence>
<comment type="caution">
    <text evidence="2">The sequence shown here is derived from an EMBL/GenBank/DDBJ whole genome shotgun (WGS) entry which is preliminary data.</text>
</comment>
<dbReference type="SUPFAM" id="SSF56219">
    <property type="entry name" value="DNase I-like"/>
    <property type="match status" value="1"/>
</dbReference>
<evidence type="ECO:0000313" key="3">
    <source>
        <dbReference type="Proteomes" id="UP000658656"/>
    </source>
</evidence>
<feature type="region of interest" description="Disordered" evidence="1">
    <location>
        <begin position="73"/>
        <end position="131"/>
    </location>
</feature>
<dbReference type="Gene3D" id="3.60.10.10">
    <property type="entry name" value="Endonuclease/exonuclease/phosphatase"/>
    <property type="match status" value="1"/>
</dbReference>
<proteinExistence type="predicted"/>
<dbReference type="EMBL" id="BNAV01000003">
    <property type="protein sequence ID" value="GHF49820.1"/>
    <property type="molecule type" value="Genomic_DNA"/>
</dbReference>
<dbReference type="AlphaFoldDB" id="A0A8H9IWP8"/>